<dbReference type="EC" id="2.7.11.1" evidence="1"/>
<dbReference type="Gene3D" id="1.10.510.10">
    <property type="entry name" value="Transferase(Phosphotransferase) domain 1"/>
    <property type="match status" value="1"/>
</dbReference>
<reference evidence="11 12" key="1">
    <citation type="journal article" date="2012" name="J. Bacteriol.">
        <title>Draft genome sequence of the nitrophenol-degrading actinomycete Rhodococcus imtechensis RKJ300.</title>
        <authorList>
            <person name="Vikram S."/>
            <person name="Kumar S."/>
            <person name="Subramanian S."/>
            <person name="Raghava G.P."/>
        </authorList>
    </citation>
    <scope>NUCLEOTIDE SEQUENCE [LARGE SCALE GENOMIC DNA]</scope>
    <source>
        <strain evidence="11 12">RKJ300</strain>
    </source>
</reference>
<organism evidence="11 12">
    <name type="scientific">Rhodococcus opacus RKJ300 = JCM 13270</name>
    <dbReference type="NCBI Taxonomy" id="1165867"/>
    <lineage>
        <taxon>Bacteria</taxon>
        <taxon>Bacillati</taxon>
        <taxon>Actinomycetota</taxon>
        <taxon>Actinomycetes</taxon>
        <taxon>Mycobacteriales</taxon>
        <taxon>Nocardiaceae</taxon>
        <taxon>Rhodococcus</taxon>
    </lineage>
</organism>
<evidence type="ECO:0000259" key="10">
    <source>
        <dbReference type="PROSITE" id="PS50011"/>
    </source>
</evidence>
<dbReference type="SMART" id="SM00220">
    <property type="entry name" value="S_TKc"/>
    <property type="match status" value="1"/>
</dbReference>
<keyword evidence="9" id="KW-1133">Transmembrane helix</keyword>
<feature type="compositionally biased region" description="Basic and acidic residues" evidence="8">
    <location>
        <begin position="357"/>
        <end position="366"/>
    </location>
</feature>
<dbReference type="EMBL" id="AJJH01000056">
    <property type="protein sequence ID" value="EID79767.1"/>
    <property type="molecule type" value="Genomic_DNA"/>
</dbReference>
<name>I0WTQ1_RHOOP</name>
<evidence type="ECO:0000256" key="4">
    <source>
        <dbReference type="ARBA" id="ARBA00022741"/>
    </source>
</evidence>
<evidence type="ECO:0000256" key="1">
    <source>
        <dbReference type="ARBA" id="ARBA00012513"/>
    </source>
</evidence>
<dbReference type="InterPro" id="IPR000719">
    <property type="entry name" value="Prot_kinase_dom"/>
</dbReference>
<dbReference type="CDD" id="cd14014">
    <property type="entry name" value="STKc_PknB_like"/>
    <property type="match status" value="1"/>
</dbReference>
<comment type="caution">
    <text evidence="11">The sequence shown here is derived from an EMBL/GenBank/DDBJ whole genome shotgun (WGS) entry which is preliminary data.</text>
</comment>
<dbReference type="SUPFAM" id="SSF56112">
    <property type="entry name" value="Protein kinase-like (PK-like)"/>
    <property type="match status" value="1"/>
</dbReference>
<keyword evidence="2" id="KW-0723">Serine/threonine-protein kinase</keyword>
<keyword evidence="3" id="KW-0808">Transferase</keyword>
<dbReference type="PROSITE" id="PS50011">
    <property type="entry name" value="PROTEIN_KINASE_DOM"/>
    <property type="match status" value="1"/>
</dbReference>
<evidence type="ECO:0000256" key="5">
    <source>
        <dbReference type="ARBA" id="ARBA00022777"/>
    </source>
</evidence>
<keyword evidence="9" id="KW-0812">Transmembrane</keyword>
<dbReference type="Proteomes" id="UP000006447">
    <property type="component" value="Unassembled WGS sequence"/>
</dbReference>
<dbReference type="Pfam" id="PF00069">
    <property type="entry name" value="Pkinase"/>
    <property type="match status" value="1"/>
</dbReference>
<evidence type="ECO:0000256" key="7">
    <source>
        <dbReference type="PROSITE-ProRule" id="PRU10141"/>
    </source>
</evidence>
<keyword evidence="4 7" id="KW-0547">Nucleotide-binding</keyword>
<dbReference type="PATRIC" id="fig|1165867.3.peg.2362"/>
<feature type="domain" description="Protein kinase" evidence="10">
    <location>
        <begin position="15"/>
        <end position="286"/>
    </location>
</feature>
<dbReference type="PROSITE" id="PS00108">
    <property type="entry name" value="PROTEIN_KINASE_ST"/>
    <property type="match status" value="1"/>
</dbReference>
<keyword evidence="6 7" id="KW-0067">ATP-binding</keyword>
<evidence type="ECO:0000313" key="11">
    <source>
        <dbReference type="EMBL" id="EID79767.1"/>
    </source>
</evidence>
<gene>
    <name evidence="11" type="ORF">W59_11626</name>
</gene>
<dbReference type="GO" id="GO:0004674">
    <property type="term" value="F:protein serine/threonine kinase activity"/>
    <property type="evidence" value="ECO:0007669"/>
    <property type="project" value="UniProtKB-KW"/>
</dbReference>
<feature type="transmembrane region" description="Helical" evidence="9">
    <location>
        <begin position="409"/>
        <end position="431"/>
    </location>
</feature>
<keyword evidence="5 11" id="KW-0418">Kinase</keyword>
<proteinExistence type="predicted"/>
<dbReference type="GO" id="GO:0005524">
    <property type="term" value="F:ATP binding"/>
    <property type="evidence" value="ECO:0007669"/>
    <property type="project" value="UniProtKB-UniRule"/>
</dbReference>
<evidence type="ECO:0000256" key="9">
    <source>
        <dbReference type="SAM" id="Phobius"/>
    </source>
</evidence>
<evidence type="ECO:0000256" key="2">
    <source>
        <dbReference type="ARBA" id="ARBA00022527"/>
    </source>
</evidence>
<feature type="transmembrane region" description="Helical" evidence="9">
    <location>
        <begin position="609"/>
        <end position="631"/>
    </location>
</feature>
<dbReference type="PROSITE" id="PS00107">
    <property type="entry name" value="PROTEIN_KINASE_ATP"/>
    <property type="match status" value="1"/>
</dbReference>
<dbReference type="InterPro" id="IPR017441">
    <property type="entry name" value="Protein_kinase_ATP_BS"/>
</dbReference>
<feature type="transmembrane region" description="Helical" evidence="9">
    <location>
        <begin position="544"/>
        <end position="564"/>
    </location>
</feature>
<dbReference type="RefSeq" id="WP_007297334.1">
    <property type="nucleotide sequence ID" value="NZ_AJJH01000056.1"/>
</dbReference>
<evidence type="ECO:0000256" key="6">
    <source>
        <dbReference type="ARBA" id="ARBA00022840"/>
    </source>
</evidence>
<dbReference type="InterPro" id="IPR011009">
    <property type="entry name" value="Kinase-like_dom_sf"/>
</dbReference>
<dbReference type="InterPro" id="IPR008271">
    <property type="entry name" value="Ser/Thr_kinase_AS"/>
</dbReference>
<keyword evidence="9" id="KW-0472">Membrane</keyword>
<dbReference type="AlphaFoldDB" id="I0WTQ1"/>
<protein>
    <recommendedName>
        <fullName evidence="1">non-specific serine/threonine protein kinase</fullName>
        <ecNumber evidence="1">2.7.11.1</ecNumber>
    </recommendedName>
</protein>
<evidence type="ECO:0000256" key="8">
    <source>
        <dbReference type="SAM" id="MobiDB-lite"/>
    </source>
</evidence>
<feature type="region of interest" description="Disordered" evidence="8">
    <location>
        <begin position="310"/>
        <end position="377"/>
    </location>
</feature>
<evidence type="ECO:0000256" key="3">
    <source>
        <dbReference type="ARBA" id="ARBA00022679"/>
    </source>
</evidence>
<sequence length="648" mass="66900">MSTDTDLVSESLPAYEIGGELGRGGWGVVLSGKHRALGRPVAIKQLPPSFAADPNVRRRFTAEGRLLASLDHPHVVPVYDFVEHDGLCLLVMELLPGGTVWSTFTRVGFNAHSAVAVALACAAGLKAAHDRGILHRDVKPENLMFAASGAVKVTDFGIAKVVGGDETLATRAGDVLGTPSYIAPEQARGRELSPATDVYALSTMLYELLAGALPFPEAGDAMAQLFQHAFDSPIQLLDVAPMVPDPIAEVVMRGLATDPADRYPTAEDFGIALAGASTGRWGPGWLAAEGIPVMGADTIVTAAGIGIAPSPTLTEGGQGEHPSLPVTRPLAKSSAQESEPFATPPPTTEPTATQRPPRTESGEPRATEPPPPVVRPSITVHTAGVRLADVSDTDLVPVRTVVEIPPARVPLLIAAGLAVAAIGVALLGLGAPVDGQTPPPGRVSIAGIDPAVAEPVVDLTEPLTVAIAGPVPADTAFVTLGVLDREVKTQSAPLLPAPDGAVATLPPLGGGYVAAGEFTGELSLMQAGQVTDTWRFPVDTTQPATTTAVAVGVAAVFLFSIAYLESFLRSLRRGRRRISGTIGVPVSAAALAVSVVGAVWVLLGRQPTVTTLVVTVSLAAAAGLAAAIGASRVGRRRRYRRAARRTDR</sequence>
<evidence type="ECO:0000313" key="12">
    <source>
        <dbReference type="Proteomes" id="UP000006447"/>
    </source>
</evidence>
<feature type="binding site" evidence="7">
    <location>
        <position position="44"/>
    </location>
    <ligand>
        <name>ATP</name>
        <dbReference type="ChEBI" id="CHEBI:30616"/>
    </ligand>
</feature>
<feature type="transmembrane region" description="Helical" evidence="9">
    <location>
        <begin position="584"/>
        <end position="603"/>
    </location>
</feature>
<accession>I0WTQ1</accession>
<dbReference type="PANTHER" id="PTHR43289">
    <property type="entry name" value="MITOGEN-ACTIVATED PROTEIN KINASE KINASE KINASE 20-RELATED"/>
    <property type="match status" value="1"/>
</dbReference>
<dbReference type="PANTHER" id="PTHR43289:SF6">
    <property type="entry name" value="SERINE_THREONINE-PROTEIN KINASE NEKL-3"/>
    <property type="match status" value="1"/>
</dbReference>
<dbReference type="Gene3D" id="3.30.200.20">
    <property type="entry name" value="Phosphorylase Kinase, domain 1"/>
    <property type="match status" value="1"/>
</dbReference>